<keyword evidence="2" id="KW-1185">Reference proteome</keyword>
<comment type="caution">
    <text evidence="1">The sequence shown here is derived from an EMBL/GenBank/DDBJ whole genome shotgun (WGS) entry which is preliminary data.</text>
</comment>
<name>A0A1V8RPP4_9HYPH</name>
<sequence>MTESMIERVARILEPQAWDTTRDSLAYQNRRISSLRKARTVFEAILKPTDGMVANGSWAPNGCGEVGSTGAKNAYTKMIAYVLAEQVVG</sequence>
<dbReference type="AlphaFoldDB" id="A0A1V8RPP4"/>
<reference evidence="1 2" key="1">
    <citation type="journal article" date="2016" name="Int. J. Syst. Evol. Microbiol.">
        <title>Pseudaminobacter manganicus sp. nov., isolated from sludge of a manganese mine.</title>
        <authorList>
            <person name="Li J."/>
            <person name="Huang J."/>
            <person name="Liao S."/>
            <person name="Wang G."/>
        </authorList>
    </citation>
    <scope>NUCLEOTIDE SEQUENCE [LARGE SCALE GENOMIC DNA]</scope>
    <source>
        <strain evidence="1 2">JH-7</strain>
    </source>
</reference>
<dbReference type="Proteomes" id="UP000191905">
    <property type="component" value="Unassembled WGS sequence"/>
</dbReference>
<gene>
    <name evidence="1" type="ORF">BFN67_04810</name>
</gene>
<accession>A0A1V8RPP4</accession>
<protein>
    <submittedName>
        <fullName evidence="1">Uncharacterized protein</fullName>
    </submittedName>
</protein>
<evidence type="ECO:0000313" key="2">
    <source>
        <dbReference type="Proteomes" id="UP000191905"/>
    </source>
</evidence>
<evidence type="ECO:0000313" key="1">
    <source>
        <dbReference type="EMBL" id="OQM74939.1"/>
    </source>
</evidence>
<proteinExistence type="predicted"/>
<dbReference type="STRING" id="1873176.BFN67_04810"/>
<organism evidence="1 2">
    <name type="scientific">Manganibacter manganicus</name>
    <dbReference type="NCBI Taxonomy" id="1873176"/>
    <lineage>
        <taxon>Bacteria</taxon>
        <taxon>Pseudomonadati</taxon>
        <taxon>Pseudomonadota</taxon>
        <taxon>Alphaproteobacteria</taxon>
        <taxon>Hyphomicrobiales</taxon>
        <taxon>Phyllobacteriaceae</taxon>
        <taxon>Manganibacter</taxon>
    </lineage>
</organism>
<dbReference type="EMBL" id="MDET01000023">
    <property type="protein sequence ID" value="OQM74939.1"/>
    <property type="molecule type" value="Genomic_DNA"/>
</dbReference>